<reference evidence="1 3" key="1">
    <citation type="submission" date="2015-09" db="EMBL/GenBank/DDBJ databases">
        <title>Genome announcement of multiple Pseudomonas syringae strains.</title>
        <authorList>
            <person name="Thakur S."/>
            <person name="Wang P.W."/>
            <person name="Gong Y."/>
            <person name="Weir B.S."/>
            <person name="Guttman D.S."/>
        </authorList>
    </citation>
    <scope>NUCLEOTIDE SEQUENCE [LARGE SCALE GENOMIC DNA]</scope>
    <source>
        <strain evidence="1 3">ICMP4091</strain>
    </source>
</reference>
<keyword evidence="4" id="KW-1185">Reference proteome</keyword>
<dbReference type="PATRIC" id="fig|129140.3.peg.855"/>
<evidence type="ECO:0000313" key="3">
    <source>
        <dbReference type="Proteomes" id="UP000050474"/>
    </source>
</evidence>
<evidence type="ECO:0000313" key="2">
    <source>
        <dbReference type="EMBL" id="MFH7517974.1"/>
    </source>
</evidence>
<reference evidence="2 4" key="2">
    <citation type="submission" date="2023-08" db="EMBL/GenBank/DDBJ databases">
        <title>Genomic and mutational analysis of Pseudomonas syringae pv. tagetis EB037 pathogenicity on sunflower.</title>
        <authorList>
            <person name="Maul J.E."/>
        </authorList>
    </citation>
    <scope>NUCLEOTIDE SEQUENCE [LARGE SCALE GENOMIC DNA]</scope>
    <source>
        <strain evidence="2 4">EB037_T1</strain>
    </source>
</reference>
<dbReference type="EMBL" id="LJRM01000104">
    <property type="protein sequence ID" value="KPY85481.1"/>
    <property type="molecule type" value="Genomic_DNA"/>
</dbReference>
<dbReference type="EMBL" id="JAVCQK010000019">
    <property type="protein sequence ID" value="MFH7517974.1"/>
    <property type="molecule type" value="Genomic_DNA"/>
</dbReference>
<comment type="caution">
    <text evidence="1">The sequence shown here is derived from an EMBL/GenBank/DDBJ whole genome shotgun (WGS) entry which is preliminary data.</text>
</comment>
<sequence length="343" mass="39227">MHQQTDVTGMTMLRAYIEMEPFSGSLAEPDETYFHRTRVEGVHALLTGNTTSASELADSIWARQKQATELLSRISEEKGLPLILTKGAYYTLGVHQNHVMGRRGDIDVYIDREHWPVWQSALAEFGYEESKMDTHTGQLIALTDAERAMAYARDTVQIAKVAKAFSFTPDQALLNYRNQHTNAYIHPTFVSPTYSNIIVAINFHHSLVAGLPAQRFFSESKVPHSNLHCLRPADALWHSILLYYLDISLKLSTKLTPLFDIAKLAKESNIDWDAFQAMIRELDIYKPFFYTMASINLICSTQVFPQFIIRSLGDQASRRFDYGYQIHKLFYVPESEPQFTTRT</sequence>
<dbReference type="Proteomes" id="UP001610657">
    <property type="component" value="Unassembled WGS sequence"/>
</dbReference>
<evidence type="ECO:0000313" key="4">
    <source>
        <dbReference type="Proteomes" id="UP001610657"/>
    </source>
</evidence>
<accession>A0A0Q0C2K5</accession>
<name>A0A0Q0C2K5_9PSED</name>
<dbReference type="Proteomes" id="UP000050474">
    <property type="component" value="Unassembled WGS sequence"/>
</dbReference>
<proteinExistence type="predicted"/>
<organism evidence="1 3">
    <name type="scientific">Pseudomonas syringae pv. tagetis</name>
    <dbReference type="NCBI Taxonomy" id="129140"/>
    <lineage>
        <taxon>Bacteria</taxon>
        <taxon>Pseudomonadati</taxon>
        <taxon>Pseudomonadota</taxon>
        <taxon>Gammaproteobacteria</taxon>
        <taxon>Pseudomonadales</taxon>
        <taxon>Pseudomonadaceae</taxon>
        <taxon>Pseudomonas</taxon>
    </lineage>
</organism>
<protein>
    <submittedName>
        <fullName evidence="2">Nucleotidyltransferase family protein</fullName>
    </submittedName>
</protein>
<dbReference type="AlphaFoldDB" id="A0A0Q0C2K5"/>
<evidence type="ECO:0000313" key="1">
    <source>
        <dbReference type="EMBL" id="KPY85481.1"/>
    </source>
</evidence>
<dbReference type="GeneID" id="96221148"/>
<dbReference type="RefSeq" id="WP_055006138.1">
    <property type="nucleotide sequence ID" value="NZ_CP092923.1"/>
</dbReference>
<dbReference type="Pfam" id="PF14907">
    <property type="entry name" value="NTP_transf_5"/>
    <property type="match status" value="1"/>
</dbReference>
<dbReference type="InterPro" id="IPR039498">
    <property type="entry name" value="NTP_transf_5"/>
</dbReference>
<gene>
    <name evidence="1" type="ORF">ALO44_00633</name>
    <name evidence="2" type="ORF">RA271_22685</name>
</gene>